<dbReference type="GO" id="GO:0005506">
    <property type="term" value="F:iron ion binding"/>
    <property type="evidence" value="ECO:0007669"/>
    <property type="project" value="InterPro"/>
</dbReference>
<dbReference type="Gene3D" id="3.90.1590.10">
    <property type="entry name" value="glutathione-dependent formaldehyde- activating enzyme (gfa)"/>
    <property type="match status" value="1"/>
</dbReference>
<organism evidence="7 8">
    <name type="scientific">Pleomassaria siparia CBS 279.74</name>
    <dbReference type="NCBI Taxonomy" id="1314801"/>
    <lineage>
        <taxon>Eukaryota</taxon>
        <taxon>Fungi</taxon>
        <taxon>Dikarya</taxon>
        <taxon>Ascomycota</taxon>
        <taxon>Pezizomycotina</taxon>
        <taxon>Dothideomycetes</taxon>
        <taxon>Pleosporomycetidae</taxon>
        <taxon>Pleosporales</taxon>
        <taxon>Pleomassariaceae</taxon>
        <taxon>Pleomassaria</taxon>
    </lineage>
</organism>
<dbReference type="AlphaFoldDB" id="A0A6G1JYX9"/>
<feature type="domain" description="CENP-V/GFA" evidence="6">
    <location>
        <begin position="611"/>
        <end position="737"/>
    </location>
</feature>
<sequence>MFFPVFFAPFFLFAAFRAFRLFKNYRAAVKLKVPIILIPISCEDIWWIPLRPLFSFLPRLPFGLGSWYVYTDMGWPIVDGNKTVLRYGENFVLCSPLNNQLVTCYPPALSKTFADHRGWHAPEVQARIFAFYGENVSSTNGMEWQRHRKIVTSAFTERTMGRLWDESVKKVATLGLGEESTRTLGRIRSTFDLFAMHVLAAVGFGQENASATLTDVPPGHRESLMDSLGFILQNVTLVMVFNGLKVPDFLLPNVLRRLKVSVAEFKVYMQELVLQQMRISSSEKKILGQAKSTSLLEALVIANEAEKQQLQAPDSRSSYLTESELYGNLFVFNLAGYETTAGTMTFALPFLAAHPEIQEWVIEEVDEWYTKAGRGDYAAIYPKLVRCLAVLYETLRLANPAPVLLWSPTRVQEFLVTTKDGPTTIMIEPGTMVGMHNYGAHLSSRWGDDVKDFNPKRFISVLPSNVASKDSKERGERLVVPEQAAYIPWTAGPRVCPGKKFSEVEFVASVAEMLSKYRVEVLNMDGETDAAAKTRLMGVLDDRFFNISAHLNRPEDAGLRHLYDAQQIRLEEKKPQKEINKVKKKQIEIVKYGKSIWEQRRMSSTPATTILTAECFCKAHKFTTEIETSKLPVSATACHCTSCRHLTGALYSIDTDWPKPRQHVDTSALKSYSFSPRINVLFCGTCSTPIFFDHSQDPNQELEVFLGVLSNNAGDVVKLTHHIFVEDTIDGGATMWLRKPNTGGYTDKKEDSMPIRCRCKGVDFVLHRGDYTGKTREELPWFIHPETHKLLGGFCACDSCRLFSGVDIFNWTYTELKNIPFPASTTERDPSSKFPISTSELRTLVDAKSPQIGTLAYYSSSPDVQRYFCSNCSACILYAVDDRPDNVGVAIGVLEASDGARAEGMLSWAFGKVGQIGDIEGGWRHGLMERVEKECEECEDCQEVPEELEEGEEGEAGGDREEWRRVLLLMIITTSKTDPRDVASVLSNYLGSSRLSHGVERLAVDRSDSVHTPLLLGGNSHSVPQREDPSDKRPRRVRACSFFPDDQDRHLRIFLNSSLFGTLVRDNYPIDPGRKWISGVLNTLDNGKGTPKHVKRILSSLLLRQSSLPEHTYRSDGPFLTTARKRASMIQRRRQDTADDEDGVGPCGSL</sequence>
<dbReference type="Gene3D" id="1.10.630.10">
    <property type="entry name" value="Cytochrome P450"/>
    <property type="match status" value="1"/>
</dbReference>
<dbReference type="InterPro" id="IPR002401">
    <property type="entry name" value="Cyt_P450_E_grp-I"/>
</dbReference>
<feature type="region of interest" description="Disordered" evidence="5">
    <location>
        <begin position="1013"/>
        <end position="1035"/>
    </location>
</feature>
<evidence type="ECO:0000256" key="1">
    <source>
        <dbReference type="ARBA" id="ARBA00005495"/>
    </source>
</evidence>
<comment type="cofactor">
    <cofactor evidence="4">
        <name>heme</name>
        <dbReference type="ChEBI" id="CHEBI:30413"/>
    </cofactor>
</comment>
<dbReference type="Pfam" id="PF00067">
    <property type="entry name" value="p450"/>
    <property type="match status" value="1"/>
</dbReference>
<name>A0A6G1JYX9_9PLEO</name>
<dbReference type="EMBL" id="MU005778">
    <property type="protein sequence ID" value="KAF2705472.1"/>
    <property type="molecule type" value="Genomic_DNA"/>
</dbReference>
<dbReference type="GO" id="GO:0016705">
    <property type="term" value="F:oxidoreductase activity, acting on paired donors, with incorporation or reduction of molecular oxygen"/>
    <property type="evidence" value="ECO:0007669"/>
    <property type="project" value="InterPro"/>
</dbReference>
<dbReference type="GO" id="GO:0004497">
    <property type="term" value="F:monooxygenase activity"/>
    <property type="evidence" value="ECO:0007669"/>
    <property type="project" value="InterPro"/>
</dbReference>
<accession>A0A6G1JYX9</accession>
<dbReference type="SUPFAM" id="SSF51316">
    <property type="entry name" value="Mss4-like"/>
    <property type="match status" value="2"/>
</dbReference>
<dbReference type="OrthoDB" id="1470350at2759"/>
<evidence type="ECO:0000256" key="4">
    <source>
        <dbReference type="PIRSR" id="PIRSR602401-1"/>
    </source>
</evidence>
<feature type="binding site" description="axial binding residue" evidence="4">
    <location>
        <position position="496"/>
    </location>
    <ligand>
        <name>heme</name>
        <dbReference type="ChEBI" id="CHEBI:30413"/>
    </ligand>
    <ligandPart>
        <name>Fe</name>
        <dbReference type="ChEBI" id="CHEBI:18248"/>
    </ligandPart>
</feature>
<keyword evidence="2 4" id="KW-0479">Metal-binding</keyword>
<proteinExistence type="inferred from homology"/>
<dbReference type="PROSITE" id="PS51891">
    <property type="entry name" value="CENP_V_GFA"/>
    <property type="match status" value="1"/>
</dbReference>
<feature type="region of interest" description="Disordered" evidence="5">
    <location>
        <begin position="1129"/>
        <end position="1150"/>
    </location>
</feature>
<gene>
    <name evidence="7" type="ORF">K504DRAFT_493928</name>
</gene>
<keyword evidence="3" id="KW-0862">Zinc</keyword>
<evidence type="ECO:0000259" key="6">
    <source>
        <dbReference type="PROSITE" id="PS51891"/>
    </source>
</evidence>
<evidence type="ECO:0000313" key="7">
    <source>
        <dbReference type="EMBL" id="KAF2705472.1"/>
    </source>
</evidence>
<dbReference type="InterPro" id="IPR011057">
    <property type="entry name" value="Mss4-like_sf"/>
</dbReference>
<dbReference type="SUPFAM" id="SSF48264">
    <property type="entry name" value="Cytochrome P450"/>
    <property type="match status" value="1"/>
</dbReference>
<dbReference type="GO" id="GO:0016846">
    <property type="term" value="F:carbon-sulfur lyase activity"/>
    <property type="evidence" value="ECO:0007669"/>
    <property type="project" value="InterPro"/>
</dbReference>
<dbReference type="PRINTS" id="PR00385">
    <property type="entry name" value="P450"/>
</dbReference>
<dbReference type="GO" id="GO:0020037">
    <property type="term" value="F:heme binding"/>
    <property type="evidence" value="ECO:0007669"/>
    <property type="project" value="InterPro"/>
</dbReference>
<dbReference type="Pfam" id="PF04828">
    <property type="entry name" value="GFA"/>
    <property type="match status" value="1"/>
</dbReference>
<keyword evidence="4" id="KW-0349">Heme</keyword>
<protein>
    <submittedName>
        <fullName evidence="7">Cytochrome P450</fullName>
    </submittedName>
</protein>
<evidence type="ECO:0000256" key="2">
    <source>
        <dbReference type="ARBA" id="ARBA00022723"/>
    </source>
</evidence>
<dbReference type="InterPro" id="IPR050121">
    <property type="entry name" value="Cytochrome_P450_monoxygenase"/>
</dbReference>
<dbReference type="PANTHER" id="PTHR24305:SF223">
    <property type="entry name" value="CYTOCHROME P450-DIT2"/>
    <property type="match status" value="1"/>
</dbReference>
<reference evidence="7" key="1">
    <citation type="journal article" date="2020" name="Stud. Mycol.">
        <title>101 Dothideomycetes genomes: a test case for predicting lifestyles and emergence of pathogens.</title>
        <authorList>
            <person name="Haridas S."/>
            <person name="Albert R."/>
            <person name="Binder M."/>
            <person name="Bloem J."/>
            <person name="Labutti K."/>
            <person name="Salamov A."/>
            <person name="Andreopoulos B."/>
            <person name="Baker S."/>
            <person name="Barry K."/>
            <person name="Bills G."/>
            <person name="Bluhm B."/>
            <person name="Cannon C."/>
            <person name="Castanera R."/>
            <person name="Culley D."/>
            <person name="Daum C."/>
            <person name="Ezra D."/>
            <person name="Gonzalez J."/>
            <person name="Henrissat B."/>
            <person name="Kuo A."/>
            <person name="Liang C."/>
            <person name="Lipzen A."/>
            <person name="Lutzoni F."/>
            <person name="Magnuson J."/>
            <person name="Mondo S."/>
            <person name="Nolan M."/>
            <person name="Ohm R."/>
            <person name="Pangilinan J."/>
            <person name="Park H.-J."/>
            <person name="Ramirez L."/>
            <person name="Alfaro M."/>
            <person name="Sun H."/>
            <person name="Tritt A."/>
            <person name="Yoshinaga Y."/>
            <person name="Zwiers L.-H."/>
            <person name="Turgeon B."/>
            <person name="Goodwin S."/>
            <person name="Spatafora J."/>
            <person name="Crous P."/>
            <person name="Grigoriev I."/>
        </authorList>
    </citation>
    <scope>NUCLEOTIDE SEQUENCE</scope>
    <source>
        <strain evidence="7">CBS 279.74</strain>
    </source>
</reference>
<keyword evidence="4" id="KW-0408">Iron</keyword>
<dbReference type="InterPro" id="IPR036396">
    <property type="entry name" value="Cyt_P450_sf"/>
</dbReference>
<dbReference type="PRINTS" id="PR00463">
    <property type="entry name" value="EP450I"/>
</dbReference>
<evidence type="ECO:0000256" key="3">
    <source>
        <dbReference type="ARBA" id="ARBA00022833"/>
    </source>
</evidence>
<dbReference type="Gene3D" id="2.170.150.70">
    <property type="match status" value="1"/>
</dbReference>
<dbReference type="Proteomes" id="UP000799428">
    <property type="component" value="Unassembled WGS sequence"/>
</dbReference>
<dbReference type="InterPro" id="IPR006913">
    <property type="entry name" value="CENP-V/GFA"/>
</dbReference>
<dbReference type="PANTHER" id="PTHR24305">
    <property type="entry name" value="CYTOCHROME P450"/>
    <property type="match status" value="1"/>
</dbReference>
<dbReference type="CDD" id="cd11070">
    <property type="entry name" value="CYP56-like"/>
    <property type="match status" value="1"/>
</dbReference>
<comment type="similarity">
    <text evidence="1">Belongs to the Gfa family.</text>
</comment>
<evidence type="ECO:0000256" key="5">
    <source>
        <dbReference type="SAM" id="MobiDB-lite"/>
    </source>
</evidence>
<evidence type="ECO:0000313" key="8">
    <source>
        <dbReference type="Proteomes" id="UP000799428"/>
    </source>
</evidence>
<keyword evidence="8" id="KW-1185">Reference proteome</keyword>
<dbReference type="InterPro" id="IPR001128">
    <property type="entry name" value="Cyt_P450"/>
</dbReference>